<dbReference type="EMBL" id="CM001217">
    <property type="protein sequence ID" value="AES62847.1"/>
    <property type="molecule type" value="Genomic_DNA"/>
</dbReference>
<reference evidence="1 3" key="1">
    <citation type="journal article" date="2011" name="Nature">
        <title>The Medicago genome provides insight into the evolution of rhizobial symbioses.</title>
        <authorList>
            <person name="Young N.D."/>
            <person name="Debelle F."/>
            <person name="Oldroyd G.E."/>
            <person name="Geurts R."/>
            <person name="Cannon S.B."/>
            <person name="Udvardi M.K."/>
            <person name="Benedito V.A."/>
            <person name="Mayer K.F."/>
            <person name="Gouzy J."/>
            <person name="Schoof H."/>
            <person name="Van de Peer Y."/>
            <person name="Proost S."/>
            <person name="Cook D.R."/>
            <person name="Meyers B.C."/>
            <person name="Spannagl M."/>
            <person name="Cheung F."/>
            <person name="De Mita S."/>
            <person name="Krishnakumar V."/>
            <person name="Gundlach H."/>
            <person name="Zhou S."/>
            <person name="Mudge J."/>
            <person name="Bharti A.K."/>
            <person name="Murray J.D."/>
            <person name="Naoumkina M.A."/>
            <person name="Rosen B."/>
            <person name="Silverstein K.A."/>
            <person name="Tang H."/>
            <person name="Rombauts S."/>
            <person name="Zhao P.X."/>
            <person name="Zhou P."/>
            <person name="Barbe V."/>
            <person name="Bardou P."/>
            <person name="Bechner M."/>
            <person name="Bellec A."/>
            <person name="Berger A."/>
            <person name="Berges H."/>
            <person name="Bidwell S."/>
            <person name="Bisseling T."/>
            <person name="Choisne N."/>
            <person name="Couloux A."/>
            <person name="Denny R."/>
            <person name="Deshpande S."/>
            <person name="Dai X."/>
            <person name="Doyle J.J."/>
            <person name="Dudez A.M."/>
            <person name="Farmer A.D."/>
            <person name="Fouteau S."/>
            <person name="Franken C."/>
            <person name="Gibelin C."/>
            <person name="Gish J."/>
            <person name="Goldstein S."/>
            <person name="Gonzalez A.J."/>
            <person name="Green P.J."/>
            <person name="Hallab A."/>
            <person name="Hartog M."/>
            <person name="Hua A."/>
            <person name="Humphray S.J."/>
            <person name="Jeong D.H."/>
            <person name="Jing Y."/>
            <person name="Jocker A."/>
            <person name="Kenton S.M."/>
            <person name="Kim D.J."/>
            <person name="Klee K."/>
            <person name="Lai H."/>
            <person name="Lang C."/>
            <person name="Lin S."/>
            <person name="Macmil S.L."/>
            <person name="Magdelenat G."/>
            <person name="Matthews L."/>
            <person name="McCorrison J."/>
            <person name="Monaghan E.L."/>
            <person name="Mun J.H."/>
            <person name="Najar F.Z."/>
            <person name="Nicholson C."/>
            <person name="Noirot C."/>
            <person name="O'Bleness M."/>
            <person name="Paule C.R."/>
            <person name="Poulain J."/>
            <person name="Prion F."/>
            <person name="Qin B."/>
            <person name="Qu C."/>
            <person name="Retzel E.F."/>
            <person name="Riddle C."/>
            <person name="Sallet E."/>
            <person name="Samain S."/>
            <person name="Samson N."/>
            <person name="Sanders I."/>
            <person name="Saurat O."/>
            <person name="Scarpelli C."/>
            <person name="Schiex T."/>
            <person name="Segurens B."/>
            <person name="Severin A.J."/>
            <person name="Sherrier D.J."/>
            <person name="Shi R."/>
            <person name="Sims S."/>
            <person name="Singer S.R."/>
            <person name="Sinharoy S."/>
            <person name="Sterck L."/>
            <person name="Viollet A."/>
            <person name="Wang B.B."/>
            <person name="Wang K."/>
            <person name="Wang M."/>
            <person name="Wang X."/>
            <person name="Warfsmann J."/>
            <person name="Weissenbach J."/>
            <person name="White D.D."/>
            <person name="White J.D."/>
            <person name="Wiley G.B."/>
            <person name="Wincker P."/>
            <person name="Xing Y."/>
            <person name="Yang L."/>
            <person name="Yao Z."/>
            <person name="Ying F."/>
            <person name="Zhai J."/>
            <person name="Zhou L."/>
            <person name="Zuber A."/>
            <person name="Denarie J."/>
            <person name="Dixon R.A."/>
            <person name="May G.D."/>
            <person name="Schwartz D.C."/>
            <person name="Rogers J."/>
            <person name="Quetier F."/>
            <person name="Town C.D."/>
            <person name="Roe B.A."/>
        </authorList>
    </citation>
    <scope>NUCLEOTIDE SEQUENCE [LARGE SCALE GENOMIC DNA]</scope>
    <source>
        <strain evidence="1">A17</strain>
        <strain evidence="2 3">cv. Jemalong A17</strain>
    </source>
</reference>
<proteinExistence type="predicted"/>
<evidence type="ECO:0000313" key="2">
    <source>
        <dbReference type="EnsemblPlants" id="AES62847"/>
    </source>
</evidence>
<name>G7IC60_MEDTR</name>
<dbReference type="HOGENOM" id="CLU_1654751_0_0_1"/>
<dbReference type="PaxDb" id="3880-AES62847"/>
<dbReference type="GO" id="GO:0005524">
    <property type="term" value="F:ATP binding"/>
    <property type="evidence" value="ECO:0007669"/>
    <property type="project" value="UniProtKB-KW"/>
</dbReference>
<dbReference type="eggNOG" id="KOG0055">
    <property type="taxonomic scope" value="Eukaryota"/>
</dbReference>
<evidence type="ECO:0000313" key="3">
    <source>
        <dbReference type="Proteomes" id="UP000002051"/>
    </source>
</evidence>
<dbReference type="Proteomes" id="UP000002051">
    <property type="component" value="Unassembled WGS sequence"/>
</dbReference>
<dbReference type="AlphaFoldDB" id="G7IC60"/>
<organism evidence="1 3">
    <name type="scientific">Medicago truncatula</name>
    <name type="common">Barrel medic</name>
    <name type="synonym">Medicago tribuloides</name>
    <dbReference type="NCBI Taxonomy" id="3880"/>
    <lineage>
        <taxon>Eukaryota</taxon>
        <taxon>Viridiplantae</taxon>
        <taxon>Streptophyta</taxon>
        <taxon>Embryophyta</taxon>
        <taxon>Tracheophyta</taxon>
        <taxon>Spermatophyta</taxon>
        <taxon>Magnoliopsida</taxon>
        <taxon>eudicotyledons</taxon>
        <taxon>Gunneridae</taxon>
        <taxon>Pentapetalae</taxon>
        <taxon>rosids</taxon>
        <taxon>fabids</taxon>
        <taxon>Fabales</taxon>
        <taxon>Fabaceae</taxon>
        <taxon>Papilionoideae</taxon>
        <taxon>50 kb inversion clade</taxon>
        <taxon>NPAAA clade</taxon>
        <taxon>Hologalegina</taxon>
        <taxon>IRL clade</taxon>
        <taxon>Trifolieae</taxon>
        <taxon>Medicago</taxon>
    </lineage>
</organism>
<evidence type="ECO:0000313" key="1">
    <source>
        <dbReference type="EMBL" id="AES62847.1"/>
    </source>
</evidence>
<dbReference type="PANTHER" id="PTHR24222">
    <property type="entry name" value="ABC TRANSPORTER B FAMILY"/>
    <property type="match status" value="1"/>
</dbReference>
<reference evidence="1 3" key="2">
    <citation type="journal article" date="2014" name="BMC Genomics">
        <title>An improved genome release (version Mt4.0) for the model legume Medicago truncatula.</title>
        <authorList>
            <person name="Tang H."/>
            <person name="Krishnakumar V."/>
            <person name="Bidwell S."/>
            <person name="Rosen B."/>
            <person name="Chan A."/>
            <person name="Zhou S."/>
            <person name="Gentzbittel L."/>
            <person name="Childs K.L."/>
            <person name="Yandell M."/>
            <person name="Gundlach H."/>
            <person name="Mayer K.F."/>
            <person name="Schwartz D.C."/>
            <person name="Town C.D."/>
        </authorList>
    </citation>
    <scope>GENOME REANNOTATION</scope>
    <source>
        <strain evidence="2 3">cv. Jemalong A17</strain>
    </source>
</reference>
<dbReference type="Gene3D" id="3.40.50.300">
    <property type="entry name" value="P-loop containing nucleotide triphosphate hydrolases"/>
    <property type="match status" value="1"/>
</dbReference>
<dbReference type="EnsemblPlants" id="AES62847">
    <property type="protein sequence ID" value="AES62847"/>
    <property type="gene ID" value="MTR_1g108920"/>
</dbReference>
<dbReference type="InterPro" id="IPR039421">
    <property type="entry name" value="Type_1_exporter"/>
</dbReference>
<dbReference type="PANTHER" id="PTHR24222:SF76">
    <property type="entry name" value="MYCOBACTIN IMPORT ATP-BINDING_PERMEASE PROTEIN IRTB"/>
    <property type="match status" value="1"/>
</dbReference>
<dbReference type="InterPro" id="IPR027417">
    <property type="entry name" value="P-loop_NTPase"/>
</dbReference>
<gene>
    <name evidence="1" type="ordered locus">MTR_1g108920</name>
</gene>
<dbReference type="SUPFAM" id="SSF52540">
    <property type="entry name" value="P-loop containing nucleoside triphosphate hydrolases"/>
    <property type="match status" value="1"/>
</dbReference>
<protein>
    <submittedName>
        <fullName evidence="1">ATP-binding ABC transporter</fullName>
    </submittedName>
</protein>
<reference evidence="2" key="3">
    <citation type="submission" date="2015-04" db="UniProtKB">
        <authorList>
            <consortium name="EnsemblPlants"/>
        </authorList>
    </citation>
    <scope>IDENTIFICATION</scope>
    <source>
        <strain evidence="2">cv. Jemalong A17</strain>
    </source>
</reference>
<accession>G7IC60</accession>
<sequence length="160" mass="18047">MPHRNNICYWLRIELETNISGCSLPSPSQRSFHHKGTSKLNRMRPDITIFSKLNRMSLSRKKSCSSRPKSLGEEHCDIVVVVRLYDPTSGLVLIDECDIKKPALLSTTIYENINYGKKEGTQLSGGQKQRVTIAKDILKYPSVVLLHESTIAMDAISEKT</sequence>
<keyword evidence="1" id="KW-0547">Nucleotide-binding</keyword>
<keyword evidence="1" id="KW-0067">ATP-binding</keyword>
<keyword evidence="3" id="KW-1185">Reference proteome</keyword>